<reference evidence="3" key="2">
    <citation type="submission" date="2015-01" db="EMBL/GenBank/DDBJ databases">
        <title>Evolutionary Origins and Diversification of the Mycorrhizal Mutualists.</title>
        <authorList>
            <consortium name="DOE Joint Genome Institute"/>
            <consortium name="Mycorrhizal Genomics Consortium"/>
            <person name="Kohler A."/>
            <person name="Kuo A."/>
            <person name="Nagy L.G."/>
            <person name="Floudas D."/>
            <person name="Copeland A."/>
            <person name="Barry K.W."/>
            <person name="Cichocki N."/>
            <person name="Veneault-Fourrey C."/>
            <person name="LaButti K."/>
            <person name="Lindquist E.A."/>
            <person name="Lipzen A."/>
            <person name="Lundell T."/>
            <person name="Morin E."/>
            <person name="Murat C."/>
            <person name="Riley R."/>
            <person name="Ohm R."/>
            <person name="Sun H."/>
            <person name="Tunlid A."/>
            <person name="Henrissat B."/>
            <person name="Grigoriev I.V."/>
            <person name="Hibbett D.S."/>
            <person name="Martin F."/>
        </authorList>
    </citation>
    <scope>NUCLEOTIDE SEQUENCE [LARGE SCALE GENOMIC DNA]</scope>
    <source>
        <strain evidence="3">441</strain>
    </source>
</reference>
<organism evidence="2 3">
    <name type="scientific">Pisolithus microcarpus 441</name>
    <dbReference type="NCBI Taxonomy" id="765257"/>
    <lineage>
        <taxon>Eukaryota</taxon>
        <taxon>Fungi</taxon>
        <taxon>Dikarya</taxon>
        <taxon>Basidiomycota</taxon>
        <taxon>Agaricomycotina</taxon>
        <taxon>Agaricomycetes</taxon>
        <taxon>Agaricomycetidae</taxon>
        <taxon>Boletales</taxon>
        <taxon>Sclerodermatineae</taxon>
        <taxon>Pisolithaceae</taxon>
        <taxon>Pisolithus</taxon>
    </lineage>
</organism>
<feature type="compositionally biased region" description="Basic and acidic residues" evidence="1">
    <location>
        <begin position="103"/>
        <end position="118"/>
    </location>
</feature>
<accession>A0A0C9XJY5</accession>
<evidence type="ECO:0000256" key="1">
    <source>
        <dbReference type="SAM" id="MobiDB-lite"/>
    </source>
</evidence>
<dbReference type="Proteomes" id="UP000054018">
    <property type="component" value="Unassembled WGS sequence"/>
</dbReference>
<gene>
    <name evidence="2" type="ORF">PISMIDRAFT_18613</name>
</gene>
<dbReference type="EMBL" id="KN834064">
    <property type="protein sequence ID" value="KIK12625.1"/>
    <property type="molecule type" value="Genomic_DNA"/>
</dbReference>
<dbReference type="HOGENOM" id="CLU_1235462_0_0_1"/>
<keyword evidence="3" id="KW-1185">Reference proteome</keyword>
<reference evidence="2 3" key="1">
    <citation type="submission" date="2014-04" db="EMBL/GenBank/DDBJ databases">
        <authorList>
            <consortium name="DOE Joint Genome Institute"/>
            <person name="Kuo A."/>
            <person name="Kohler A."/>
            <person name="Costa M.D."/>
            <person name="Nagy L.G."/>
            <person name="Floudas D."/>
            <person name="Copeland A."/>
            <person name="Barry K.W."/>
            <person name="Cichocki N."/>
            <person name="Veneault-Fourrey C."/>
            <person name="LaButti K."/>
            <person name="Lindquist E.A."/>
            <person name="Lipzen A."/>
            <person name="Lundell T."/>
            <person name="Morin E."/>
            <person name="Murat C."/>
            <person name="Sun H."/>
            <person name="Tunlid A."/>
            <person name="Henrissat B."/>
            <person name="Grigoriev I.V."/>
            <person name="Hibbett D.S."/>
            <person name="Martin F."/>
            <person name="Nordberg H.P."/>
            <person name="Cantor M.N."/>
            <person name="Hua S.X."/>
        </authorList>
    </citation>
    <scope>NUCLEOTIDE SEQUENCE [LARGE SCALE GENOMIC DNA]</scope>
    <source>
        <strain evidence="2 3">441</strain>
    </source>
</reference>
<evidence type="ECO:0000313" key="3">
    <source>
        <dbReference type="Proteomes" id="UP000054018"/>
    </source>
</evidence>
<dbReference type="AlphaFoldDB" id="A0A0C9XJY5"/>
<proteinExistence type="predicted"/>
<name>A0A0C9XJY5_9AGAM</name>
<feature type="compositionally biased region" description="Polar residues" evidence="1">
    <location>
        <begin position="119"/>
        <end position="134"/>
    </location>
</feature>
<feature type="region of interest" description="Disordered" evidence="1">
    <location>
        <begin position="86"/>
        <end position="158"/>
    </location>
</feature>
<sequence>MSALDTNDERLATAPAASLVNSVPKSLTECVLRSITKPPTDLLSLCRKGAPHAGHRAPFPEVAPAVVSPTLQPVKPRDSASVRHNGTFGIGGTSQVPASVPRVDGRSDEYQTAQRDDTVNSSGVASSSHHNGVTSVGMPVPRSASPSNICSHSKGRSPVRLTRSITNGAQVLIFAPLDDARIREPDIASPVNGPTYSVNLFRIKSSNFQQILPAVDPTLVDDIV</sequence>
<evidence type="ECO:0000313" key="2">
    <source>
        <dbReference type="EMBL" id="KIK12625.1"/>
    </source>
</evidence>
<protein>
    <submittedName>
        <fullName evidence="2">Uncharacterized protein</fullName>
    </submittedName>
</protein>